<accession>A0A8T0HQ98</accession>
<evidence type="ECO:0000313" key="3">
    <source>
        <dbReference type="EMBL" id="KAG0573140.1"/>
    </source>
</evidence>
<dbReference type="AlphaFoldDB" id="A0A8T0HQ98"/>
<name>A0A8T0HQ98_CERPU</name>
<dbReference type="EMBL" id="CM026426">
    <property type="protein sequence ID" value="KAG0573140.1"/>
    <property type="molecule type" value="Genomic_DNA"/>
</dbReference>
<dbReference type="InterPro" id="IPR028131">
    <property type="entry name" value="VASH1"/>
</dbReference>
<protein>
    <recommendedName>
        <fullName evidence="5">Vasohibin 1</fullName>
    </recommendedName>
</protein>
<evidence type="ECO:0000313" key="4">
    <source>
        <dbReference type="Proteomes" id="UP000822688"/>
    </source>
</evidence>
<feature type="active site" evidence="1">
    <location>
        <position position="148"/>
    </location>
</feature>
<dbReference type="PANTHER" id="PTHR15750">
    <property type="entry name" value="VASOHIBIN-1-LIKE ISOFORM X2"/>
    <property type="match status" value="1"/>
</dbReference>
<sequence>MLERSPVIQEESVAAHVDSSLLGLGSAALMSKKPRVPENFNNLLTKPRLKALKQYIGSFQYRLNSQTNFNAHKLRPLAQIMDTARMIVYAPQPIKCVEAVFVALYLTAGLPDVERVPLGFKTELSGQVYQHIVLLVQHGSKWGAFGISRCPDLMNKDLMFDSMSSVIENFKAAYELQGHIVLKVRVGLPVEHSNTSPNFVCWRHLNLNLRYTSWSDVIYFALALIINFIAFVSRDSPFQCVDEIDNHAARGKRLWDLWILSGKGEDPHKSSAIRKAPLDTKEKMKKLSSRDAIVTSEASSSSELNTSSGVCSLSIINAGTSKLEEETTTVVAEPEAESTLKCLETTLVAPCPGTVGNSKFRSRTKIGQPSSSSAETGDAAKGTKLMRAATMLPRSIAGIIIDQMLTVSRGFLRKKYFQGTAGNGGKRMSRPKTLPSSRQMVVVGTNPLFTRKPIHISHQTPNAETLVRKSQR</sequence>
<feature type="active site" evidence="1">
    <location>
        <position position="96"/>
    </location>
</feature>
<organism evidence="3 4">
    <name type="scientific">Ceratodon purpureus</name>
    <name type="common">Fire moss</name>
    <name type="synonym">Dicranum purpureum</name>
    <dbReference type="NCBI Taxonomy" id="3225"/>
    <lineage>
        <taxon>Eukaryota</taxon>
        <taxon>Viridiplantae</taxon>
        <taxon>Streptophyta</taxon>
        <taxon>Embryophyta</taxon>
        <taxon>Bryophyta</taxon>
        <taxon>Bryophytina</taxon>
        <taxon>Bryopsida</taxon>
        <taxon>Dicranidae</taxon>
        <taxon>Pseudoditrichales</taxon>
        <taxon>Ditrichaceae</taxon>
        <taxon>Ceratodon</taxon>
    </lineage>
</organism>
<dbReference type="PANTHER" id="PTHR15750:SF2">
    <property type="entry name" value="VASOHIBIN"/>
    <property type="match status" value="1"/>
</dbReference>
<evidence type="ECO:0000256" key="2">
    <source>
        <dbReference type="SAM" id="MobiDB-lite"/>
    </source>
</evidence>
<feature type="region of interest" description="Disordered" evidence="2">
    <location>
        <begin position="359"/>
        <end position="380"/>
    </location>
</feature>
<reference evidence="3" key="1">
    <citation type="submission" date="2020-06" db="EMBL/GenBank/DDBJ databases">
        <title>WGS assembly of Ceratodon purpureus strain R40.</title>
        <authorList>
            <person name="Carey S.B."/>
            <person name="Jenkins J."/>
            <person name="Shu S."/>
            <person name="Lovell J.T."/>
            <person name="Sreedasyam A."/>
            <person name="Maumus F."/>
            <person name="Tiley G.P."/>
            <person name="Fernandez-Pozo N."/>
            <person name="Barry K."/>
            <person name="Chen C."/>
            <person name="Wang M."/>
            <person name="Lipzen A."/>
            <person name="Daum C."/>
            <person name="Saski C.A."/>
            <person name="Payton A.C."/>
            <person name="Mcbreen J.C."/>
            <person name="Conrad R.E."/>
            <person name="Kollar L.M."/>
            <person name="Olsson S."/>
            <person name="Huttunen S."/>
            <person name="Landis J.B."/>
            <person name="Wickett N.J."/>
            <person name="Johnson M.G."/>
            <person name="Rensing S.A."/>
            <person name="Grimwood J."/>
            <person name="Schmutz J."/>
            <person name="Mcdaniel S.F."/>
        </authorList>
    </citation>
    <scope>NUCLEOTIDE SEQUENCE</scope>
    <source>
        <strain evidence="3">R40</strain>
    </source>
</reference>
<dbReference type="GO" id="GO:0005737">
    <property type="term" value="C:cytoplasm"/>
    <property type="evidence" value="ECO:0007669"/>
    <property type="project" value="InterPro"/>
</dbReference>
<feature type="active site" evidence="1">
    <location>
        <position position="131"/>
    </location>
</feature>
<gene>
    <name evidence="3" type="ORF">KC19_VG152000</name>
</gene>
<dbReference type="Pfam" id="PF14822">
    <property type="entry name" value="Vasohibin"/>
    <property type="match status" value="1"/>
</dbReference>
<keyword evidence="4" id="KW-1185">Reference proteome</keyword>
<evidence type="ECO:0008006" key="5">
    <source>
        <dbReference type="Google" id="ProtNLM"/>
    </source>
</evidence>
<dbReference type="Proteomes" id="UP000822688">
    <property type="component" value="Chromosome V"/>
</dbReference>
<comment type="caution">
    <text evidence="3">The sequence shown here is derived from an EMBL/GenBank/DDBJ whole genome shotgun (WGS) entry which is preliminary data.</text>
</comment>
<evidence type="ECO:0000256" key="1">
    <source>
        <dbReference type="PIRSR" id="PIRSR628131-1"/>
    </source>
</evidence>
<proteinExistence type="predicted"/>
<feature type="compositionally biased region" description="Polar residues" evidence="2">
    <location>
        <begin position="359"/>
        <end position="375"/>
    </location>
</feature>